<evidence type="ECO:0008006" key="3">
    <source>
        <dbReference type="Google" id="ProtNLM"/>
    </source>
</evidence>
<evidence type="ECO:0000313" key="1">
    <source>
        <dbReference type="EMBL" id="OOF43039.1"/>
    </source>
</evidence>
<dbReference type="Pfam" id="PF13262">
    <property type="entry name" value="DUF4054"/>
    <property type="match status" value="1"/>
</dbReference>
<organism evidence="1 2">
    <name type="scientific">Rodentibacter trehalosifermentans</name>
    <dbReference type="NCBI Taxonomy" id="1908263"/>
    <lineage>
        <taxon>Bacteria</taxon>
        <taxon>Pseudomonadati</taxon>
        <taxon>Pseudomonadota</taxon>
        <taxon>Gammaproteobacteria</taxon>
        <taxon>Pasteurellales</taxon>
        <taxon>Pasteurellaceae</taxon>
        <taxon>Rodentibacter</taxon>
    </lineage>
</organism>
<accession>A0A1V3IMA9</accession>
<dbReference type="InterPro" id="IPR025127">
    <property type="entry name" value="DUF4054"/>
</dbReference>
<sequence>MDIYSFRTMFPVFKDEEAYPDEFVELWAEQAEQFLSESWALNGVKFEFALNLMIAHLISLASKAVSGGAGSTGAVQSATEGSVSVSFTAPPTRNGWEFWLSSTPYGVQLWALLNQLGATGTYIGGLPERRAVRKVGGVFL</sequence>
<comment type="caution">
    <text evidence="1">The sequence shown here is derived from an EMBL/GenBank/DDBJ whole genome shotgun (WGS) entry which is preliminary data.</text>
</comment>
<name>A0A1V3IMA9_9PAST</name>
<proteinExistence type="predicted"/>
<dbReference type="RefSeq" id="WP_077474738.1">
    <property type="nucleotide sequence ID" value="NZ_MLHK01000081.1"/>
</dbReference>
<reference evidence="1 2" key="1">
    <citation type="submission" date="2016-10" db="EMBL/GenBank/DDBJ databases">
        <title>Rodentibacter gen. nov. and new species.</title>
        <authorList>
            <person name="Christensen H."/>
        </authorList>
    </citation>
    <scope>NUCLEOTIDE SEQUENCE [LARGE SCALE GENOMIC DNA]</scope>
    <source>
        <strain evidence="1 2">H1983213011</strain>
    </source>
</reference>
<gene>
    <name evidence="1" type="ORF">BKK51_12210</name>
</gene>
<dbReference type="EMBL" id="MLHK01000081">
    <property type="protein sequence ID" value="OOF43039.1"/>
    <property type="molecule type" value="Genomic_DNA"/>
</dbReference>
<dbReference type="Proteomes" id="UP000188728">
    <property type="component" value="Unassembled WGS sequence"/>
</dbReference>
<protein>
    <recommendedName>
        <fullName evidence="3">DUF4054 domain-containing protein</fullName>
    </recommendedName>
</protein>
<evidence type="ECO:0000313" key="2">
    <source>
        <dbReference type="Proteomes" id="UP000188728"/>
    </source>
</evidence>
<dbReference type="AlphaFoldDB" id="A0A1V3IMA9"/>